<protein>
    <submittedName>
        <fullName evidence="1">Tor inhibition protein helix, reverse turn, PROTEIN</fullName>
    </submittedName>
</protein>
<proteinExistence type="predicted"/>
<evidence type="ECO:0000313" key="1">
    <source>
        <dbReference type="EMBL" id="DAE00655.1"/>
    </source>
</evidence>
<sequence length="93" mass="10976">MGKIDMRGVRQRLIGEGIHKEDVGEWLGREEIIKYLNTSNSAFYRRIQKGILPRATWYKSRKCWNTVQCDRAFAEYSANQAKQRAVKDRRILT</sequence>
<name>A0A8S5P0Q4_9CAUD</name>
<accession>A0A8S5P0Q4</accession>
<reference evidence="1" key="1">
    <citation type="journal article" date="2021" name="Proc. Natl. Acad. Sci. U.S.A.">
        <title>A Catalog of Tens of Thousands of Viruses from Human Metagenomes Reveals Hidden Associations with Chronic Diseases.</title>
        <authorList>
            <person name="Tisza M.J."/>
            <person name="Buck C.B."/>
        </authorList>
    </citation>
    <scope>NUCLEOTIDE SEQUENCE</scope>
    <source>
        <strain evidence="1">CtakU3</strain>
    </source>
</reference>
<organism evidence="1">
    <name type="scientific">Myoviridae sp. ctakU3</name>
    <dbReference type="NCBI Taxonomy" id="2825135"/>
    <lineage>
        <taxon>Viruses</taxon>
        <taxon>Duplodnaviria</taxon>
        <taxon>Heunggongvirae</taxon>
        <taxon>Uroviricota</taxon>
        <taxon>Caudoviricetes</taxon>
    </lineage>
</organism>
<dbReference type="EMBL" id="BK015306">
    <property type="protein sequence ID" value="DAE00655.1"/>
    <property type="molecule type" value="Genomic_DNA"/>
</dbReference>